<dbReference type="Pfam" id="PF09532">
    <property type="entry name" value="FDF"/>
    <property type="match status" value="1"/>
</dbReference>
<dbReference type="PROSITE" id="PS52002">
    <property type="entry name" value="SM"/>
    <property type="match status" value="1"/>
</dbReference>
<dbReference type="GO" id="GO:0003729">
    <property type="term" value="F:mRNA binding"/>
    <property type="evidence" value="ECO:0000318"/>
    <property type="project" value="GO_Central"/>
</dbReference>
<feature type="short sequence motif" description="FFD box" evidence="1">
    <location>
        <begin position="488"/>
        <end position="503"/>
    </location>
</feature>
<feature type="short sequence motif" description="TFG box" evidence="2">
    <location>
        <begin position="510"/>
        <end position="530"/>
    </location>
</feature>
<evidence type="ECO:0000259" key="3">
    <source>
        <dbReference type="PROSITE" id="PS51512"/>
    </source>
</evidence>
<dbReference type="SMART" id="SM01271">
    <property type="entry name" value="LSM14"/>
    <property type="match status" value="1"/>
</dbReference>
<dbReference type="OMA" id="WQDTPAL"/>
<sequence length="574" mass="62327">MASESSSNSKNVGDSYIGNFLSLISKYEIRYEGVLYYLNVQDSAIGLQNVRSYGTEGRKKDGPQVPPSDKVYEYILFRGSDIKDLQVKSPPPVQIDEQINNDPAIIQSQFAGVPLSPFPSVSVGGRTLTESTQWQDNPALASRVYPSALPTHQFSSQVYPSNYSLAAQNAGTPLFSTPLYWQGYNGTPSNVSQAQQNPIPVQSPSMLSSPLTVQSHVNNPDLNSSPIMGLINASEPVNPVLSTITSSSSHSSVTGSFTPVQGSMYPNLPSCSSIKASPPSQAAYTANRLSMSSFPSSFGDTNIPESQPIVKPVTSPAAADPLSVLPNPMPYPAWSSGSLLTSSPSLVTPGQLAQTRPHVLSSTQNTYPDHTIAVASLTSYTPSVNSTPVTQPPLLPLPAPAQQEQNFRTEILSFAECLFRESLYSTTLYTEEFDFEAMNEKFKKDEVWGYLGKASQKDKAEGMEDDASDHSLGDKQGFGLLAKFDTQPAYKKDDFFDTISCNSHSRGARNGQNRFSERMKLDSETFGNFQQRSHVSYGPYRGYGAGRGQNYGGSYNWARGYGYGGRGCGQNMYP</sequence>
<evidence type="ECO:0000259" key="5">
    <source>
        <dbReference type="PROSITE" id="PS51536"/>
    </source>
</evidence>
<gene>
    <name evidence="7" type="ORF">TCM_016705</name>
</gene>
<dbReference type="PROSITE" id="PS51512">
    <property type="entry name" value="DFDF"/>
    <property type="match status" value="1"/>
</dbReference>
<dbReference type="EMBL" id="CM001881">
    <property type="protein sequence ID" value="EOY25375.1"/>
    <property type="molecule type" value="Genomic_DNA"/>
</dbReference>
<dbReference type="GO" id="GO:0033962">
    <property type="term" value="P:P-body assembly"/>
    <property type="evidence" value="ECO:0000318"/>
    <property type="project" value="GO_Central"/>
</dbReference>
<dbReference type="PROSITE" id="PS51513">
    <property type="entry name" value="FFD"/>
    <property type="match status" value="1"/>
</dbReference>
<feature type="domain" description="Sm" evidence="6">
    <location>
        <begin position="8"/>
        <end position="91"/>
    </location>
</feature>
<dbReference type="SUPFAM" id="SSF50182">
    <property type="entry name" value="Sm-like ribonucleoproteins"/>
    <property type="match status" value="1"/>
</dbReference>
<dbReference type="FunCoup" id="A0A061G690">
    <property type="interactions" value="2613"/>
</dbReference>
<dbReference type="InterPro" id="IPR019050">
    <property type="entry name" value="FDF_dom"/>
</dbReference>
<dbReference type="CDD" id="cd01736">
    <property type="entry name" value="LSm14_N"/>
    <property type="match status" value="1"/>
</dbReference>
<proteinExistence type="predicted"/>
<dbReference type="Gene3D" id="2.30.30.100">
    <property type="match status" value="1"/>
</dbReference>
<feature type="domain" description="DFDF" evidence="3">
    <location>
        <begin position="421"/>
        <end position="457"/>
    </location>
</feature>
<evidence type="ECO:0000259" key="4">
    <source>
        <dbReference type="PROSITE" id="PS51513"/>
    </source>
</evidence>
<dbReference type="STRING" id="3641.A0A061G690"/>
<dbReference type="InterPro" id="IPR047575">
    <property type="entry name" value="Sm"/>
</dbReference>
<protein>
    <submittedName>
        <fullName evidence="7">Decapping 5-like, putative isoform 1</fullName>
    </submittedName>
</protein>
<dbReference type="PANTHER" id="PTHR13586">
    <property type="entry name" value="SCD6 PROTEIN-RELATED"/>
    <property type="match status" value="1"/>
</dbReference>
<dbReference type="GO" id="GO:0034063">
    <property type="term" value="P:stress granule assembly"/>
    <property type="evidence" value="ECO:0000318"/>
    <property type="project" value="GO_Central"/>
</dbReference>
<dbReference type="InterPro" id="IPR025761">
    <property type="entry name" value="FFD_box"/>
</dbReference>
<dbReference type="PROSITE" id="PS51536">
    <property type="entry name" value="TFG"/>
    <property type="match status" value="1"/>
</dbReference>
<organism evidence="7 8">
    <name type="scientific">Theobroma cacao</name>
    <name type="common">Cacao</name>
    <name type="synonym">Cocoa</name>
    <dbReference type="NCBI Taxonomy" id="3641"/>
    <lineage>
        <taxon>Eukaryota</taxon>
        <taxon>Viridiplantae</taxon>
        <taxon>Streptophyta</taxon>
        <taxon>Embryophyta</taxon>
        <taxon>Tracheophyta</taxon>
        <taxon>Spermatophyta</taxon>
        <taxon>Magnoliopsida</taxon>
        <taxon>eudicotyledons</taxon>
        <taxon>Gunneridae</taxon>
        <taxon>Pentapetalae</taxon>
        <taxon>rosids</taxon>
        <taxon>malvids</taxon>
        <taxon>Malvales</taxon>
        <taxon>Malvaceae</taxon>
        <taxon>Byttnerioideae</taxon>
        <taxon>Theobroma</taxon>
    </lineage>
</organism>
<dbReference type="InterPro" id="IPR025609">
    <property type="entry name" value="Lsm14-like_N"/>
</dbReference>
<feature type="domain" description="FFD box profile" evidence="4">
    <location>
        <begin position="488"/>
        <end position="503"/>
    </location>
</feature>
<dbReference type="Pfam" id="PF12701">
    <property type="entry name" value="LSM14"/>
    <property type="match status" value="1"/>
</dbReference>
<dbReference type="Gramene" id="EOY25375">
    <property type="protein sequence ID" value="EOY25375"/>
    <property type="gene ID" value="TCM_016705"/>
</dbReference>
<evidence type="ECO:0000256" key="2">
    <source>
        <dbReference type="PROSITE-ProRule" id="PRU00869"/>
    </source>
</evidence>
<name>A0A061G690_THECC</name>
<dbReference type="InParanoid" id="A0A061G690"/>
<keyword evidence="8" id="KW-1185">Reference proteome</keyword>
<feature type="domain" description="TFG box profile" evidence="5">
    <location>
        <begin position="510"/>
        <end position="530"/>
    </location>
</feature>
<dbReference type="GO" id="GO:0000932">
    <property type="term" value="C:P-body"/>
    <property type="evidence" value="ECO:0000318"/>
    <property type="project" value="GO_Central"/>
</dbReference>
<dbReference type="eggNOG" id="KOG1073">
    <property type="taxonomic scope" value="Eukaryota"/>
</dbReference>
<dbReference type="InterPro" id="IPR025768">
    <property type="entry name" value="TFG_box"/>
</dbReference>
<evidence type="ECO:0000259" key="6">
    <source>
        <dbReference type="PROSITE" id="PS52002"/>
    </source>
</evidence>
<accession>A0A061G690</accession>
<dbReference type="SMART" id="SM01199">
    <property type="entry name" value="FDF"/>
    <property type="match status" value="1"/>
</dbReference>
<dbReference type="InterPro" id="IPR025762">
    <property type="entry name" value="DFDF"/>
</dbReference>
<evidence type="ECO:0000256" key="1">
    <source>
        <dbReference type="PROSITE-ProRule" id="PRU00846"/>
    </source>
</evidence>
<dbReference type="InterPro" id="IPR010920">
    <property type="entry name" value="LSM_dom_sf"/>
</dbReference>
<reference evidence="7 8" key="1">
    <citation type="journal article" date="2013" name="Genome Biol.">
        <title>The genome sequence of the most widely cultivated cacao type and its use to identify candidate genes regulating pod color.</title>
        <authorList>
            <person name="Motamayor J.C."/>
            <person name="Mockaitis K."/>
            <person name="Schmutz J."/>
            <person name="Haiminen N."/>
            <person name="Iii D.L."/>
            <person name="Cornejo O."/>
            <person name="Findley S.D."/>
            <person name="Zheng P."/>
            <person name="Utro F."/>
            <person name="Royaert S."/>
            <person name="Saski C."/>
            <person name="Jenkins J."/>
            <person name="Podicheti R."/>
            <person name="Zhao M."/>
            <person name="Scheffler B.E."/>
            <person name="Stack J.C."/>
            <person name="Feltus F.A."/>
            <person name="Mustiga G.M."/>
            <person name="Amores F."/>
            <person name="Phillips W."/>
            <person name="Marelli J.P."/>
            <person name="May G.D."/>
            <person name="Shapiro H."/>
            <person name="Ma J."/>
            <person name="Bustamante C.D."/>
            <person name="Schnell R.J."/>
            <person name="Main D."/>
            <person name="Gilbert D."/>
            <person name="Parida L."/>
            <person name="Kuhn D.N."/>
        </authorList>
    </citation>
    <scope>NUCLEOTIDE SEQUENCE [LARGE SCALE GENOMIC DNA]</scope>
    <source>
        <strain evidence="8">cv. Matina 1-6</strain>
    </source>
</reference>
<evidence type="ECO:0000313" key="8">
    <source>
        <dbReference type="Proteomes" id="UP000026915"/>
    </source>
</evidence>
<dbReference type="AlphaFoldDB" id="A0A061G690"/>
<dbReference type="PANTHER" id="PTHR13586:SF23">
    <property type="entry name" value="DECAPPING 5-LIKE PROTEIN-RELATED"/>
    <property type="match status" value="1"/>
</dbReference>
<evidence type="ECO:0000313" key="7">
    <source>
        <dbReference type="EMBL" id="EOY25375.1"/>
    </source>
</evidence>
<dbReference type="Proteomes" id="UP000026915">
    <property type="component" value="Chromosome 3"/>
</dbReference>